<keyword evidence="2 3" id="KW-0067">ATP-binding</keyword>
<protein>
    <recommendedName>
        <fullName evidence="3">UPF0200 protein MA03_06095</fullName>
    </recommendedName>
</protein>
<dbReference type="HAMAP" id="MF_01111">
    <property type="entry name" value="UPF0200"/>
    <property type="match status" value="1"/>
</dbReference>
<reference evidence="4 5" key="1">
    <citation type="journal article" date="2015" name="Stand. Genomic Sci.">
        <title>Complete genome sequence of and proposal of Thermofilum uzonense sp. nov. a novel hyperthermophilic crenarchaeon and emended description of the genus Thermofilum.</title>
        <authorList>
            <person name="Toshchakov S.V."/>
            <person name="Korzhenkov A.A."/>
            <person name="Samarov N.I."/>
            <person name="Mazunin I.O."/>
            <person name="Mozhey O.I."/>
            <person name="Shmyr I.S."/>
            <person name="Derbikova K.S."/>
            <person name="Taranov E.A."/>
            <person name="Dominova I.N."/>
            <person name="Bonch-Osmolovskaya E.A."/>
            <person name="Patrushev M.V."/>
            <person name="Podosokorskaya O.A."/>
            <person name="Kublanov I.V."/>
        </authorList>
    </citation>
    <scope>NUCLEOTIDE SEQUENCE [LARGE SCALE GENOMIC DNA]</scope>
    <source>
        <strain evidence="4 5">1807-2</strain>
    </source>
</reference>
<dbReference type="GO" id="GO:0005524">
    <property type="term" value="F:ATP binding"/>
    <property type="evidence" value="ECO:0007669"/>
    <property type="project" value="UniProtKB-UniRule"/>
</dbReference>
<dbReference type="Proteomes" id="UP000067434">
    <property type="component" value="Chromosome"/>
</dbReference>
<dbReference type="InterPro" id="IPR022970">
    <property type="entry name" value="NTP_hydrolase-rel"/>
</dbReference>
<dbReference type="InterPro" id="IPR027417">
    <property type="entry name" value="P-loop_NTPase"/>
</dbReference>
<dbReference type="PATRIC" id="fig|1550241.5.peg.1270"/>
<dbReference type="Pfam" id="PF13207">
    <property type="entry name" value="AAA_17"/>
    <property type="match status" value="1"/>
</dbReference>
<dbReference type="STRING" id="1550241.MA03_06095"/>
<comment type="similarity">
    <text evidence="3">Belongs to the UPF0200 family.</text>
</comment>
<dbReference type="KEGG" id="thf:MA03_06095"/>
<gene>
    <name evidence="4" type="ORF">MA03_06095</name>
</gene>
<dbReference type="PANTHER" id="PTHR41930">
    <property type="entry name" value="UPF0200 PROTEIN MJ1399"/>
    <property type="match status" value="1"/>
</dbReference>
<dbReference type="AlphaFoldDB" id="A0A0F7FJ02"/>
<keyword evidence="5" id="KW-1185">Reference proteome</keyword>
<evidence type="ECO:0000313" key="5">
    <source>
        <dbReference type="Proteomes" id="UP000067434"/>
    </source>
</evidence>
<dbReference type="HOGENOM" id="CLU_096329_1_0_2"/>
<proteinExistence type="inferred from homology"/>
<evidence type="ECO:0000256" key="3">
    <source>
        <dbReference type="HAMAP-Rule" id="MF_01111"/>
    </source>
</evidence>
<keyword evidence="1 3" id="KW-0547">Nucleotide-binding</keyword>
<accession>A0A0F7FJ02</accession>
<dbReference type="EMBL" id="CP009961">
    <property type="protein sequence ID" value="AKG39405.1"/>
    <property type="molecule type" value="Genomic_DNA"/>
</dbReference>
<evidence type="ECO:0000313" key="4">
    <source>
        <dbReference type="EMBL" id="AKG39405.1"/>
    </source>
</evidence>
<name>A0A0F7FJ02_9CREN</name>
<dbReference type="SUPFAM" id="SSF52540">
    <property type="entry name" value="P-loop containing nucleoside triphosphate hydrolases"/>
    <property type="match status" value="1"/>
</dbReference>
<dbReference type="PANTHER" id="PTHR41930:SF1">
    <property type="entry name" value="DEPHOSPHO-COA KINASE"/>
    <property type="match status" value="1"/>
</dbReference>
<organism evidence="4 5">
    <name type="scientific">Infirmifilum uzonense</name>
    <dbReference type="NCBI Taxonomy" id="1550241"/>
    <lineage>
        <taxon>Archaea</taxon>
        <taxon>Thermoproteota</taxon>
        <taxon>Thermoprotei</taxon>
        <taxon>Thermofilales</taxon>
        <taxon>Thermofilaceae</taxon>
        <taxon>Infirmifilum</taxon>
    </lineage>
</organism>
<evidence type="ECO:0000256" key="2">
    <source>
        <dbReference type="ARBA" id="ARBA00022840"/>
    </source>
</evidence>
<feature type="binding site" evidence="3">
    <location>
        <begin position="9"/>
        <end position="16"/>
    </location>
    <ligand>
        <name>ATP</name>
        <dbReference type="ChEBI" id="CHEBI:30616"/>
    </ligand>
</feature>
<evidence type="ECO:0000256" key="1">
    <source>
        <dbReference type="ARBA" id="ARBA00022741"/>
    </source>
</evidence>
<sequence length="183" mass="20347">MEKLLLVTGLPGSGKSIFGKTASRRGIPVINMGDIVREHARERGLKVTDQNLGTIATELRQKLGKAAIAIIAFEKACQTGRKLAVIEGLRSLEELDYFRGKVPKYVLVAFHASPSTRFKRLLSRGREDDPKTWEEFELRDRRELDFGIGSVIALADIMVVNENITLEQLSAVVENLLESIIEG</sequence>
<dbReference type="Gene3D" id="3.40.50.300">
    <property type="entry name" value="P-loop containing nucleotide triphosphate hydrolases"/>
    <property type="match status" value="1"/>
</dbReference>